<feature type="chain" id="PRO_5043710964" description="Peptidase S1 domain-containing protein" evidence="2">
    <location>
        <begin position="18"/>
        <end position="332"/>
    </location>
</feature>
<dbReference type="Gene3D" id="2.40.10.10">
    <property type="entry name" value="Trypsin-like serine proteases"/>
    <property type="match status" value="1"/>
</dbReference>
<organism evidence="4 5">
    <name type="scientific">Acrasis kona</name>
    <dbReference type="NCBI Taxonomy" id="1008807"/>
    <lineage>
        <taxon>Eukaryota</taxon>
        <taxon>Discoba</taxon>
        <taxon>Heterolobosea</taxon>
        <taxon>Tetramitia</taxon>
        <taxon>Eutetramitia</taxon>
        <taxon>Acrasidae</taxon>
        <taxon>Acrasis</taxon>
    </lineage>
</organism>
<protein>
    <recommendedName>
        <fullName evidence="3">Peptidase S1 domain-containing protein</fullName>
    </recommendedName>
</protein>
<dbReference type="PROSITE" id="PS50240">
    <property type="entry name" value="TRYPSIN_DOM"/>
    <property type="match status" value="1"/>
</dbReference>
<reference evidence="4 5" key="1">
    <citation type="submission" date="2024-03" db="EMBL/GenBank/DDBJ databases">
        <title>The Acrasis kona genome and developmental transcriptomes reveal deep origins of eukaryotic multicellular pathways.</title>
        <authorList>
            <person name="Sheikh S."/>
            <person name="Fu C.-J."/>
            <person name="Brown M.W."/>
            <person name="Baldauf S.L."/>
        </authorList>
    </citation>
    <scope>NUCLEOTIDE SEQUENCE [LARGE SCALE GENOMIC DNA]</scope>
    <source>
        <strain evidence="4 5">ATCC MYA-3509</strain>
    </source>
</reference>
<evidence type="ECO:0000256" key="2">
    <source>
        <dbReference type="SAM" id="SignalP"/>
    </source>
</evidence>
<comment type="caution">
    <text evidence="4">The sequence shown here is derived from an EMBL/GenBank/DDBJ whole genome shotgun (WGS) entry which is preliminary data.</text>
</comment>
<sequence>MHKSLLALTICLTVVYSIYNGVEVKQGEYPYLVYLMVDPGTPKTYACGAGIISSRYVMSAGHCSFGDFFQVIVGRIDVRGYRRTDLYNITKANRPLDFGKDGLFDYNDIAIYELEKPIDEVENYTQYMDIAINAPPVGEPIHVAGFGQLAGPTGTSKVHHGVTHVAPDNDCKTFDDYRTEVAYCTNDTNLYCCPGDSGSPFVVKPSGSTRWVSVGINSYGKNGQCGFKSPESVVADVSTMTEFIKQHTTLAPPNFVTVKYTNPLSTTKAPQTTNAPTTINPTTIEPTTLFSQAPTKSDEVKTVETPTSDAGVIREAVAYVVSLLAVVTAVFM</sequence>
<evidence type="ECO:0000313" key="4">
    <source>
        <dbReference type="EMBL" id="KAL0483638.1"/>
    </source>
</evidence>
<dbReference type="Pfam" id="PF00089">
    <property type="entry name" value="Trypsin"/>
    <property type="match status" value="1"/>
</dbReference>
<evidence type="ECO:0000313" key="5">
    <source>
        <dbReference type="Proteomes" id="UP001431209"/>
    </source>
</evidence>
<feature type="region of interest" description="Disordered" evidence="1">
    <location>
        <begin position="267"/>
        <end position="300"/>
    </location>
</feature>
<dbReference type="InterPro" id="IPR001314">
    <property type="entry name" value="Peptidase_S1A"/>
</dbReference>
<keyword evidence="5" id="KW-1185">Reference proteome</keyword>
<dbReference type="InterPro" id="IPR043504">
    <property type="entry name" value="Peptidase_S1_PA_chymotrypsin"/>
</dbReference>
<name>A0AAW2Z3S1_9EUKA</name>
<gene>
    <name evidence="4" type="ORF">AKO1_011475</name>
</gene>
<dbReference type="PANTHER" id="PTHR24260">
    <property type="match status" value="1"/>
</dbReference>
<accession>A0AAW2Z3S1</accession>
<evidence type="ECO:0000256" key="1">
    <source>
        <dbReference type="SAM" id="MobiDB-lite"/>
    </source>
</evidence>
<proteinExistence type="predicted"/>
<dbReference type="InterPro" id="IPR009003">
    <property type="entry name" value="Peptidase_S1_PA"/>
</dbReference>
<dbReference type="PROSITE" id="PS00134">
    <property type="entry name" value="TRYPSIN_HIS"/>
    <property type="match status" value="1"/>
</dbReference>
<dbReference type="SMART" id="SM00020">
    <property type="entry name" value="Tryp_SPc"/>
    <property type="match status" value="1"/>
</dbReference>
<dbReference type="EMBL" id="JAOPGA020000972">
    <property type="protein sequence ID" value="KAL0483638.1"/>
    <property type="molecule type" value="Genomic_DNA"/>
</dbReference>
<dbReference type="PRINTS" id="PR00722">
    <property type="entry name" value="CHYMOTRYPSIN"/>
</dbReference>
<dbReference type="Proteomes" id="UP001431209">
    <property type="component" value="Unassembled WGS sequence"/>
</dbReference>
<dbReference type="GO" id="GO:0004252">
    <property type="term" value="F:serine-type endopeptidase activity"/>
    <property type="evidence" value="ECO:0007669"/>
    <property type="project" value="InterPro"/>
</dbReference>
<feature type="domain" description="Peptidase S1" evidence="3">
    <location>
        <begin position="18"/>
        <end position="249"/>
    </location>
</feature>
<dbReference type="GO" id="GO:0006508">
    <property type="term" value="P:proteolysis"/>
    <property type="evidence" value="ECO:0007669"/>
    <property type="project" value="InterPro"/>
</dbReference>
<dbReference type="InterPro" id="IPR018114">
    <property type="entry name" value="TRYPSIN_HIS"/>
</dbReference>
<evidence type="ECO:0000259" key="3">
    <source>
        <dbReference type="PROSITE" id="PS50240"/>
    </source>
</evidence>
<dbReference type="PANTHER" id="PTHR24260:SF136">
    <property type="entry name" value="GH08193P-RELATED"/>
    <property type="match status" value="1"/>
</dbReference>
<dbReference type="InterPro" id="IPR001254">
    <property type="entry name" value="Trypsin_dom"/>
</dbReference>
<keyword evidence="2" id="KW-0732">Signal</keyword>
<dbReference type="AlphaFoldDB" id="A0AAW2Z3S1"/>
<feature type="compositionally biased region" description="Low complexity" evidence="1">
    <location>
        <begin position="269"/>
        <end position="288"/>
    </location>
</feature>
<feature type="signal peptide" evidence="2">
    <location>
        <begin position="1"/>
        <end position="17"/>
    </location>
</feature>
<dbReference type="SUPFAM" id="SSF50494">
    <property type="entry name" value="Trypsin-like serine proteases"/>
    <property type="match status" value="1"/>
</dbReference>
<dbReference type="InterPro" id="IPR051333">
    <property type="entry name" value="CLIP_Serine_Protease"/>
</dbReference>